<feature type="region of interest" description="Disordered" evidence="1">
    <location>
        <begin position="314"/>
        <end position="338"/>
    </location>
</feature>
<dbReference type="EMBL" id="CP040396">
    <property type="protein sequence ID" value="QCT01336.1"/>
    <property type="molecule type" value="Genomic_DNA"/>
</dbReference>
<name>A0A4P8XFZ5_9BACL</name>
<dbReference type="OrthoDB" id="9776685at2"/>
<proteinExistence type="predicted"/>
<dbReference type="SUPFAM" id="SSF53474">
    <property type="entry name" value="alpha/beta-Hydrolases"/>
    <property type="match status" value="1"/>
</dbReference>
<accession>A0A4P8XFZ5</accession>
<dbReference type="PANTHER" id="PTHR43358">
    <property type="entry name" value="ALPHA/BETA-HYDROLASE"/>
    <property type="match status" value="1"/>
</dbReference>
<dbReference type="RefSeq" id="WP_138224451.1">
    <property type="nucleotide sequence ID" value="NZ_CP040396.1"/>
</dbReference>
<dbReference type="InterPro" id="IPR000073">
    <property type="entry name" value="AB_hydrolase_1"/>
</dbReference>
<dbReference type="Proteomes" id="UP000300879">
    <property type="component" value="Chromosome"/>
</dbReference>
<dbReference type="PANTHER" id="PTHR43358:SF4">
    <property type="entry name" value="ALPHA_BETA HYDROLASE FOLD-1 DOMAIN-CONTAINING PROTEIN"/>
    <property type="match status" value="1"/>
</dbReference>
<dbReference type="InterPro" id="IPR052920">
    <property type="entry name" value="DNA-binding_regulatory"/>
</dbReference>
<sequence length="338" mass="38275">MYIAITIVILMVMLTAAITQFGYVQITQMRVKNDLRLFTILEGLGLYSRDRYEALAKTEVTLQSIDGFKLSGAAIAPHPRSKRWMIIVHGYTGSRAFSTQFLDMFTEEGFNVLLIDQRRHGQSEGRFTTYGYQEKYDVQAWVNWLLEHYGEELEIGLHGQSLGGGTVLEYLSLDVPPQVKLVISDCAYSDLSELMKHQITKLNRLPVHFLKWVNNRIRKKAGFSFEQVSPIRSVQQSPLPVLFIHGSRDNYVPTHMSMDMYEAKQGPKRLLLIEGANHAAAYHVHPQQYREEVRSFIREYLGEASAASKSALESLGAAKESTDPSARVPLFPDSISSL</sequence>
<evidence type="ECO:0000313" key="4">
    <source>
        <dbReference type="Proteomes" id="UP000300879"/>
    </source>
</evidence>
<dbReference type="AlphaFoldDB" id="A0A4P8XFZ5"/>
<protein>
    <submittedName>
        <fullName evidence="3">Peptidase S15</fullName>
    </submittedName>
</protein>
<keyword evidence="4" id="KW-1185">Reference proteome</keyword>
<evidence type="ECO:0000259" key="2">
    <source>
        <dbReference type="Pfam" id="PF00561"/>
    </source>
</evidence>
<evidence type="ECO:0000313" key="3">
    <source>
        <dbReference type="EMBL" id="QCT01336.1"/>
    </source>
</evidence>
<dbReference type="Pfam" id="PF00561">
    <property type="entry name" value="Abhydrolase_1"/>
    <property type="match status" value="1"/>
</dbReference>
<dbReference type="InterPro" id="IPR029058">
    <property type="entry name" value="AB_hydrolase_fold"/>
</dbReference>
<dbReference type="Gene3D" id="3.40.50.1820">
    <property type="entry name" value="alpha/beta hydrolase"/>
    <property type="match status" value="1"/>
</dbReference>
<reference evidence="3 4" key="1">
    <citation type="submission" date="2019-05" db="EMBL/GenBank/DDBJ databases">
        <authorList>
            <person name="Chen C."/>
        </authorList>
    </citation>
    <scope>NUCLEOTIDE SEQUENCE [LARGE SCALE GENOMIC DNA]</scope>
    <source>
        <strain evidence="3 4">HB172198</strain>
    </source>
</reference>
<gene>
    <name evidence="3" type="ORF">E6C60_0613</name>
</gene>
<evidence type="ECO:0000256" key="1">
    <source>
        <dbReference type="SAM" id="MobiDB-lite"/>
    </source>
</evidence>
<dbReference type="KEGG" id="palo:E6C60_0613"/>
<feature type="domain" description="AB hydrolase-1" evidence="2">
    <location>
        <begin position="84"/>
        <end position="214"/>
    </location>
</feature>
<organism evidence="3 4">
    <name type="scientific">Paenibacillus algicola</name>
    <dbReference type="NCBI Taxonomy" id="2565926"/>
    <lineage>
        <taxon>Bacteria</taxon>
        <taxon>Bacillati</taxon>
        <taxon>Bacillota</taxon>
        <taxon>Bacilli</taxon>
        <taxon>Bacillales</taxon>
        <taxon>Paenibacillaceae</taxon>
        <taxon>Paenibacillus</taxon>
    </lineage>
</organism>